<evidence type="ECO:0000313" key="2">
    <source>
        <dbReference type="EMBL" id="GJD98791.1"/>
    </source>
</evidence>
<evidence type="ECO:0000256" key="1">
    <source>
        <dbReference type="SAM" id="Phobius"/>
    </source>
</evidence>
<dbReference type="Proteomes" id="UP001055153">
    <property type="component" value="Unassembled WGS sequence"/>
</dbReference>
<keyword evidence="1" id="KW-0472">Membrane</keyword>
<keyword evidence="1" id="KW-1133">Transmembrane helix</keyword>
<reference evidence="2" key="1">
    <citation type="journal article" date="2021" name="Front. Microbiol.">
        <title>Comprehensive Comparative Genomics and Phenotyping of Methylobacterium Species.</title>
        <authorList>
            <person name="Alessa O."/>
            <person name="Ogura Y."/>
            <person name="Fujitani Y."/>
            <person name="Takami H."/>
            <person name="Hayashi T."/>
            <person name="Sahin N."/>
            <person name="Tani A."/>
        </authorList>
    </citation>
    <scope>NUCLEOTIDE SEQUENCE</scope>
    <source>
        <strain evidence="2">DSM 17168</strain>
    </source>
</reference>
<reference evidence="2" key="2">
    <citation type="submission" date="2021-08" db="EMBL/GenBank/DDBJ databases">
        <authorList>
            <person name="Tani A."/>
            <person name="Ola A."/>
            <person name="Ogura Y."/>
            <person name="Katsura K."/>
            <person name="Hayashi T."/>
        </authorList>
    </citation>
    <scope>NUCLEOTIDE SEQUENCE</scope>
    <source>
        <strain evidence="2">DSM 17168</strain>
    </source>
</reference>
<gene>
    <name evidence="2" type="ORF">GMJLKIPL_0702</name>
</gene>
<protein>
    <submittedName>
        <fullName evidence="2">Uncharacterized protein</fullName>
    </submittedName>
</protein>
<accession>A0ABQ4S740</accession>
<proteinExistence type="predicted"/>
<keyword evidence="3" id="KW-1185">Reference proteome</keyword>
<dbReference type="EMBL" id="BPQQ01000008">
    <property type="protein sequence ID" value="GJD98791.1"/>
    <property type="molecule type" value="Genomic_DNA"/>
</dbReference>
<evidence type="ECO:0000313" key="3">
    <source>
        <dbReference type="Proteomes" id="UP001055153"/>
    </source>
</evidence>
<name>A0ABQ4S740_9HYPH</name>
<keyword evidence="1" id="KW-0812">Transmembrane</keyword>
<sequence length="114" mass="12175">MRRGPPGPDNPASRLGRGLSHHILPNAATMAGLCSTLIGLVKLGETDAMTRRADEMLGYITVLFVVSALCSYGSIRATAAARRSERLEWIADVTFIVALVALAVVSLLFAHEQV</sequence>
<dbReference type="RefSeq" id="WP_238233739.1">
    <property type="nucleotide sequence ID" value="NZ_BPQQ01000008.1"/>
</dbReference>
<organism evidence="2 3">
    <name type="scientific">Methylobacterium isbiliense</name>
    <dbReference type="NCBI Taxonomy" id="315478"/>
    <lineage>
        <taxon>Bacteria</taxon>
        <taxon>Pseudomonadati</taxon>
        <taxon>Pseudomonadota</taxon>
        <taxon>Alphaproteobacteria</taxon>
        <taxon>Hyphomicrobiales</taxon>
        <taxon>Methylobacteriaceae</taxon>
        <taxon>Methylobacterium</taxon>
    </lineage>
</organism>
<feature type="transmembrane region" description="Helical" evidence="1">
    <location>
        <begin position="56"/>
        <end position="75"/>
    </location>
</feature>
<feature type="transmembrane region" description="Helical" evidence="1">
    <location>
        <begin position="23"/>
        <end position="44"/>
    </location>
</feature>
<feature type="transmembrane region" description="Helical" evidence="1">
    <location>
        <begin position="87"/>
        <end position="110"/>
    </location>
</feature>
<comment type="caution">
    <text evidence="2">The sequence shown here is derived from an EMBL/GenBank/DDBJ whole genome shotgun (WGS) entry which is preliminary data.</text>
</comment>